<organism evidence="3 4">
    <name type="scientific">Didymella pomorum</name>
    <dbReference type="NCBI Taxonomy" id="749634"/>
    <lineage>
        <taxon>Eukaryota</taxon>
        <taxon>Fungi</taxon>
        <taxon>Dikarya</taxon>
        <taxon>Ascomycota</taxon>
        <taxon>Pezizomycotina</taxon>
        <taxon>Dothideomycetes</taxon>
        <taxon>Pleosporomycetidae</taxon>
        <taxon>Pleosporales</taxon>
        <taxon>Pleosporineae</taxon>
        <taxon>Didymellaceae</taxon>
        <taxon>Didymella</taxon>
    </lineage>
</organism>
<name>A0A9W8Z316_9PLEO</name>
<proteinExistence type="predicted"/>
<dbReference type="Proteomes" id="UP001140510">
    <property type="component" value="Unassembled WGS sequence"/>
</dbReference>
<comment type="caution">
    <text evidence="3">The sequence shown here is derived from an EMBL/GenBank/DDBJ whole genome shotgun (WGS) entry which is preliminary data.</text>
</comment>
<accession>A0A9W8Z316</accession>
<sequence>MATWLYRLDWQSNRMSTALSWQCVHLDQYIPRRPSTNRVTVKNDFAGLDPVSAWNIQTCDFGTYCCRAINDRRNCCNNGTAPQFTTNSIGALQLQTSSTASSPGSTTSSATASATGSPSDLEEATLTSNANVCQSEKHKTAVVGGVLGGILGSAVVGLLGLAYWMWKREQRQRKLKEHYEEQFAQTWAYRKAMAASTTSMKTDVNEEFMAKSSGS</sequence>
<keyword evidence="2" id="KW-1133">Transmembrane helix</keyword>
<evidence type="ECO:0000256" key="2">
    <source>
        <dbReference type="SAM" id="Phobius"/>
    </source>
</evidence>
<dbReference type="OrthoDB" id="5215637at2759"/>
<protein>
    <recommendedName>
        <fullName evidence="5">Mid2 domain-containing protein</fullName>
    </recommendedName>
</protein>
<feature type="transmembrane region" description="Helical" evidence="2">
    <location>
        <begin position="141"/>
        <end position="166"/>
    </location>
</feature>
<gene>
    <name evidence="3" type="ORF">N0V91_010579</name>
</gene>
<evidence type="ECO:0000313" key="3">
    <source>
        <dbReference type="EMBL" id="KAJ4397943.1"/>
    </source>
</evidence>
<keyword evidence="2" id="KW-0812">Transmembrane</keyword>
<dbReference type="AlphaFoldDB" id="A0A9W8Z316"/>
<reference evidence="3" key="1">
    <citation type="submission" date="2022-10" db="EMBL/GenBank/DDBJ databases">
        <title>Tapping the CABI collections for fungal endophytes: first genome assemblies for Collariella, Neodidymelliopsis, Ascochyta clinopodiicola, Didymella pomorum, Didymosphaeria variabile, Neocosmospora piperis and Neocucurbitaria cava.</title>
        <authorList>
            <person name="Hill R."/>
        </authorList>
    </citation>
    <scope>NUCLEOTIDE SEQUENCE</scope>
    <source>
        <strain evidence="3">IMI 355091</strain>
    </source>
</reference>
<evidence type="ECO:0000256" key="1">
    <source>
        <dbReference type="SAM" id="MobiDB-lite"/>
    </source>
</evidence>
<evidence type="ECO:0000313" key="4">
    <source>
        <dbReference type="Proteomes" id="UP001140510"/>
    </source>
</evidence>
<keyword evidence="2" id="KW-0472">Membrane</keyword>
<dbReference type="EMBL" id="JAPEVA010000144">
    <property type="protein sequence ID" value="KAJ4397943.1"/>
    <property type="molecule type" value="Genomic_DNA"/>
</dbReference>
<feature type="region of interest" description="Disordered" evidence="1">
    <location>
        <begin position="95"/>
        <end position="121"/>
    </location>
</feature>
<feature type="compositionally biased region" description="Low complexity" evidence="1">
    <location>
        <begin position="96"/>
        <end position="119"/>
    </location>
</feature>
<evidence type="ECO:0008006" key="5">
    <source>
        <dbReference type="Google" id="ProtNLM"/>
    </source>
</evidence>
<keyword evidence="4" id="KW-1185">Reference proteome</keyword>